<protein>
    <submittedName>
        <fullName evidence="2">Uncharacterized protein</fullName>
    </submittedName>
</protein>
<comment type="caution">
    <text evidence="2">The sequence shown here is derived from an EMBL/GenBank/DDBJ whole genome shotgun (WGS) entry which is preliminary data.</text>
</comment>
<reference evidence="2" key="1">
    <citation type="submission" date="2023-10" db="EMBL/GenBank/DDBJ databases">
        <authorList>
            <person name="Chen Y."/>
            <person name="Shah S."/>
            <person name="Dougan E. K."/>
            <person name="Thang M."/>
            <person name="Chan C."/>
        </authorList>
    </citation>
    <scope>NUCLEOTIDE SEQUENCE [LARGE SCALE GENOMIC DNA]</scope>
</reference>
<accession>A0ABN9WLT3</accession>
<feature type="non-terminal residue" evidence="2">
    <location>
        <position position="1"/>
    </location>
</feature>
<gene>
    <name evidence="2" type="ORF">PCOR1329_LOCUS68579</name>
</gene>
<keyword evidence="3" id="KW-1185">Reference proteome</keyword>
<evidence type="ECO:0000256" key="1">
    <source>
        <dbReference type="SAM" id="MobiDB-lite"/>
    </source>
</evidence>
<name>A0ABN9WLT3_9DINO</name>
<feature type="compositionally biased region" description="Low complexity" evidence="1">
    <location>
        <begin position="45"/>
        <end position="86"/>
    </location>
</feature>
<evidence type="ECO:0000313" key="2">
    <source>
        <dbReference type="EMBL" id="CAK0887553.1"/>
    </source>
</evidence>
<evidence type="ECO:0000313" key="3">
    <source>
        <dbReference type="Proteomes" id="UP001189429"/>
    </source>
</evidence>
<dbReference type="Proteomes" id="UP001189429">
    <property type="component" value="Unassembled WGS sequence"/>
</dbReference>
<proteinExistence type="predicted"/>
<feature type="region of interest" description="Disordered" evidence="1">
    <location>
        <begin position="1"/>
        <end position="86"/>
    </location>
</feature>
<organism evidence="2 3">
    <name type="scientific">Prorocentrum cordatum</name>
    <dbReference type="NCBI Taxonomy" id="2364126"/>
    <lineage>
        <taxon>Eukaryota</taxon>
        <taxon>Sar</taxon>
        <taxon>Alveolata</taxon>
        <taxon>Dinophyceae</taxon>
        <taxon>Prorocentrales</taxon>
        <taxon>Prorocentraceae</taxon>
        <taxon>Prorocentrum</taxon>
    </lineage>
</organism>
<feature type="non-terminal residue" evidence="2">
    <location>
        <position position="122"/>
    </location>
</feature>
<dbReference type="EMBL" id="CAUYUJ010018952">
    <property type="protein sequence ID" value="CAK0887553.1"/>
    <property type="molecule type" value="Genomic_DNA"/>
</dbReference>
<sequence>GDGALHGEPCLSGPRRGGNRARRSEPAGQSLTSKGPRGIDGGGRKSSSPSRKSCRSCAPPRGSGRPRGSSSTAGTSSAPGAQPAAAPIRAPVELRVEVLELGPQPSALGVLLRRGGLGLCLL</sequence>